<reference evidence="1 3" key="1">
    <citation type="journal article" date="2017" name="Nature">
        <title>The sunflower genome provides insights into oil metabolism, flowering and Asterid evolution.</title>
        <authorList>
            <person name="Badouin H."/>
            <person name="Gouzy J."/>
            <person name="Grassa C.J."/>
            <person name="Murat F."/>
            <person name="Staton S.E."/>
            <person name="Cottret L."/>
            <person name="Lelandais-Briere C."/>
            <person name="Owens G.L."/>
            <person name="Carrere S."/>
            <person name="Mayjonade B."/>
            <person name="Legrand L."/>
            <person name="Gill N."/>
            <person name="Kane N.C."/>
            <person name="Bowers J.E."/>
            <person name="Hubner S."/>
            <person name="Bellec A."/>
            <person name="Berard A."/>
            <person name="Berges H."/>
            <person name="Blanchet N."/>
            <person name="Boniface M.C."/>
            <person name="Brunel D."/>
            <person name="Catrice O."/>
            <person name="Chaidir N."/>
            <person name="Claudel C."/>
            <person name="Donnadieu C."/>
            <person name="Faraut T."/>
            <person name="Fievet G."/>
            <person name="Helmstetter N."/>
            <person name="King M."/>
            <person name="Knapp S.J."/>
            <person name="Lai Z."/>
            <person name="Le Paslier M.C."/>
            <person name="Lippi Y."/>
            <person name="Lorenzon L."/>
            <person name="Mandel J.R."/>
            <person name="Marage G."/>
            <person name="Marchand G."/>
            <person name="Marquand E."/>
            <person name="Bret-Mestries E."/>
            <person name="Morien E."/>
            <person name="Nambeesan S."/>
            <person name="Nguyen T."/>
            <person name="Pegot-Espagnet P."/>
            <person name="Pouilly N."/>
            <person name="Raftis F."/>
            <person name="Sallet E."/>
            <person name="Schiex T."/>
            <person name="Thomas J."/>
            <person name="Vandecasteele C."/>
            <person name="Vares D."/>
            <person name="Vear F."/>
            <person name="Vautrin S."/>
            <person name="Crespi M."/>
            <person name="Mangin B."/>
            <person name="Burke J.M."/>
            <person name="Salse J."/>
            <person name="Munos S."/>
            <person name="Vincourt P."/>
            <person name="Rieseberg L.H."/>
            <person name="Langlade N.B."/>
        </authorList>
    </citation>
    <scope>NUCLEOTIDE SEQUENCE [LARGE SCALE GENOMIC DNA]</scope>
    <source>
        <strain evidence="3">cv. SF193</strain>
        <tissue evidence="1">Leaves</tissue>
    </source>
</reference>
<dbReference type="EMBL" id="CM007893">
    <property type="protein sequence ID" value="OTG27899.1"/>
    <property type="molecule type" value="Genomic_DNA"/>
</dbReference>
<gene>
    <name evidence="2" type="ORF">HannXRQ_Chr04g0105111</name>
    <name evidence="1" type="ORF">HanXRQr2_Chr04g0165041</name>
</gene>
<name>A0A251UXX8_HELAN</name>
<dbReference type="EMBL" id="MNCJ02000319">
    <property type="protein sequence ID" value="KAF5810069.1"/>
    <property type="molecule type" value="Genomic_DNA"/>
</dbReference>
<proteinExistence type="predicted"/>
<accession>A0A251UXX8</accession>
<reference evidence="1" key="3">
    <citation type="submission" date="2020-06" db="EMBL/GenBank/DDBJ databases">
        <title>Helianthus annuus Genome sequencing and assembly Release 2.</title>
        <authorList>
            <person name="Gouzy J."/>
            <person name="Langlade N."/>
            <person name="Munos S."/>
        </authorList>
    </citation>
    <scope>NUCLEOTIDE SEQUENCE</scope>
    <source>
        <tissue evidence="1">Leaves</tissue>
    </source>
</reference>
<dbReference type="InParanoid" id="A0A251UXX8"/>
<evidence type="ECO:0000313" key="1">
    <source>
        <dbReference type="EMBL" id="KAF5810069.1"/>
    </source>
</evidence>
<dbReference type="Proteomes" id="UP000215914">
    <property type="component" value="Chromosome 4"/>
</dbReference>
<evidence type="ECO:0000313" key="2">
    <source>
        <dbReference type="EMBL" id="OTG27899.1"/>
    </source>
</evidence>
<reference evidence="2" key="2">
    <citation type="submission" date="2017-02" db="EMBL/GenBank/DDBJ databases">
        <title>Sunflower complete genome.</title>
        <authorList>
            <person name="Langlade N."/>
            <person name="Munos S."/>
        </authorList>
    </citation>
    <scope>NUCLEOTIDE SEQUENCE [LARGE SCALE GENOMIC DNA]</scope>
    <source>
        <tissue evidence="2">Leaves</tissue>
    </source>
</reference>
<organism evidence="2 3">
    <name type="scientific">Helianthus annuus</name>
    <name type="common">Common sunflower</name>
    <dbReference type="NCBI Taxonomy" id="4232"/>
    <lineage>
        <taxon>Eukaryota</taxon>
        <taxon>Viridiplantae</taxon>
        <taxon>Streptophyta</taxon>
        <taxon>Embryophyta</taxon>
        <taxon>Tracheophyta</taxon>
        <taxon>Spermatophyta</taxon>
        <taxon>Magnoliopsida</taxon>
        <taxon>eudicotyledons</taxon>
        <taxon>Gunneridae</taxon>
        <taxon>Pentapetalae</taxon>
        <taxon>asterids</taxon>
        <taxon>campanulids</taxon>
        <taxon>Asterales</taxon>
        <taxon>Asteraceae</taxon>
        <taxon>Asteroideae</taxon>
        <taxon>Heliantheae alliance</taxon>
        <taxon>Heliantheae</taxon>
        <taxon>Helianthus</taxon>
    </lineage>
</organism>
<protein>
    <submittedName>
        <fullName evidence="2">Uncharacterized protein</fullName>
    </submittedName>
</protein>
<keyword evidence="3" id="KW-1185">Reference proteome</keyword>
<evidence type="ECO:0000313" key="3">
    <source>
        <dbReference type="Proteomes" id="UP000215914"/>
    </source>
</evidence>
<dbReference type="AlphaFoldDB" id="A0A251UXX8"/>
<dbReference type="Gramene" id="mRNA:HanXRQr2_Chr04g0165041">
    <property type="protein sequence ID" value="mRNA:HanXRQr2_Chr04g0165041"/>
    <property type="gene ID" value="HanXRQr2_Chr04g0165041"/>
</dbReference>
<sequence length="61" mass="7159">MICQNETFKMIQDSTNGMFQTDKFGCSRCQQKVNKSSGAAWHRRRIPVVEFRECLFVNNNK</sequence>